<protein>
    <submittedName>
        <fullName evidence="1">Uncharacterized protein</fullName>
    </submittedName>
</protein>
<sequence length="161" mass="18253">MCIYTPAKWHCRTKEPSSTGRGSHYNVPQSFWADRVLTANYLINRMPSFVLKGKTPFSILKLPKGTNFPLTPNIFGCISYVHDHRPGHNKLATCAIKCVFLGYSRVQKGYHCYSPTLRRYFTCDNVTFNESSSFFVKPTNNALEPANHVPDPFESSDTPVL</sequence>
<evidence type="ECO:0000313" key="2">
    <source>
        <dbReference type="Proteomes" id="UP001055879"/>
    </source>
</evidence>
<reference evidence="1 2" key="2">
    <citation type="journal article" date="2022" name="Mol. Ecol. Resour.">
        <title>The genomes of chicory, endive, great burdock and yacon provide insights into Asteraceae paleo-polyploidization history and plant inulin production.</title>
        <authorList>
            <person name="Fan W."/>
            <person name="Wang S."/>
            <person name="Wang H."/>
            <person name="Wang A."/>
            <person name="Jiang F."/>
            <person name="Liu H."/>
            <person name="Zhao H."/>
            <person name="Xu D."/>
            <person name="Zhang Y."/>
        </authorList>
    </citation>
    <scope>NUCLEOTIDE SEQUENCE [LARGE SCALE GENOMIC DNA]</scope>
    <source>
        <strain evidence="2">cv. Niubang</strain>
    </source>
</reference>
<reference evidence="2" key="1">
    <citation type="journal article" date="2022" name="Mol. Ecol. Resour.">
        <title>The genomes of chicory, endive, great burdock and yacon provide insights into Asteraceae palaeo-polyploidization history and plant inulin production.</title>
        <authorList>
            <person name="Fan W."/>
            <person name="Wang S."/>
            <person name="Wang H."/>
            <person name="Wang A."/>
            <person name="Jiang F."/>
            <person name="Liu H."/>
            <person name="Zhao H."/>
            <person name="Xu D."/>
            <person name="Zhang Y."/>
        </authorList>
    </citation>
    <scope>NUCLEOTIDE SEQUENCE [LARGE SCALE GENOMIC DNA]</scope>
    <source>
        <strain evidence="2">cv. Niubang</strain>
    </source>
</reference>
<name>A0ACB9CJ72_ARCLA</name>
<dbReference type="Proteomes" id="UP001055879">
    <property type="component" value="Linkage Group LG04"/>
</dbReference>
<dbReference type="EMBL" id="CM042050">
    <property type="protein sequence ID" value="KAI3734299.1"/>
    <property type="molecule type" value="Genomic_DNA"/>
</dbReference>
<keyword evidence="2" id="KW-1185">Reference proteome</keyword>
<organism evidence="1 2">
    <name type="scientific">Arctium lappa</name>
    <name type="common">Greater burdock</name>
    <name type="synonym">Lappa major</name>
    <dbReference type="NCBI Taxonomy" id="4217"/>
    <lineage>
        <taxon>Eukaryota</taxon>
        <taxon>Viridiplantae</taxon>
        <taxon>Streptophyta</taxon>
        <taxon>Embryophyta</taxon>
        <taxon>Tracheophyta</taxon>
        <taxon>Spermatophyta</taxon>
        <taxon>Magnoliopsida</taxon>
        <taxon>eudicotyledons</taxon>
        <taxon>Gunneridae</taxon>
        <taxon>Pentapetalae</taxon>
        <taxon>asterids</taxon>
        <taxon>campanulids</taxon>
        <taxon>Asterales</taxon>
        <taxon>Asteraceae</taxon>
        <taxon>Carduoideae</taxon>
        <taxon>Cardueae</taxon>
        <taxon>Arctiinae</taxon>
        <taxon>Arctium</taxon>
    </lineage>
</organism>
<evidence type="ECO:0000313" key="1">
    <source>
        <dbReference type="EMBL" id="KAI3734299.1"/>
    </source>
</evidence>
<proteinExistence type="predicted"/>
<gene>
    <name evidence="1" type="ORF">L6452_13765</name>
</gene>
<comment type="caution">
    <text evidence="1">The sequence shown here is derived from an EMBL/GenBank/DDBJ whole genome shotgun (WGS) entry which is preliminary data.</text>
</comment>
<accession>A0ACB9CJ72</accession>